<dbReference type="EMBL" id="LT634362">
    <property type="protein sequence ID" value="SFZ87345.1"/>
    <property type="molecule type" value="Genomic_DNA"/>
</dbReference>
<name>A0A1K2I4M3_9LACO</name>
<proteinExistence type="predicted"/>
<keyword evidence="1" id="KW-0812">Transmembrane</keyword>
<reference evidence="2" key="1">
    <citation type="submission" date="2016-11" db="EMBL/GenBank/DDBJ databases">
        <authorList>
            <person name="Jaros S."/>
            <person name="Januszkiewicz K."/>
            <person name="Wedrychowicz H."/>
        </authorList>
    </citation>
    <scope>NUCLEOTIDE SEQUENCE</scope>
    <source>
        <strain evidence="2">ACA-DC 565</strain>
    </source>
</reference>
<evidence type="ECO:0000313" key="2">
    <source>
        <dbReference type="EMBL" id="SFZ87345.1"/>
    </source>
</evidence>
<feature type="transmembrane region" description="Helical" evidence="1">
    <location>
        <begin position="80"/>
        <end position="103"/>
    </location>
</feature>
<keyword evidence="1" id="KW-1133">Transmembrane helix</keyword>
<keyword evidence="1" id="KW-0472">Membrane</keyword>
<feature type="transmembrane region" description="Helical" evidence="1">
    <location>
        <begin position="109"/>
        <end position="142"/>
    </location>
</feature>
<gene>
    <name evidence="2" type="ORF">LREN565_0458</name>
</gene>
<protein>
    <submittedName>
        <fullName evidence="2">Integral membrane protein (Putative)</fullName>
    </submittedName>
</protein>
<dbReference type="Pfam" id="PF22564">
    <property type="entry name" value="HAAS"/>
    <property type="match status" value="1"/>
</dbReference>
<evidence type="ECO:0000256" key="1">
    <source>
        <dbReference type="SAM" id="Phobius"/>
    </source>
</evidence>
<accession>A0A1K2I4M3</accession>
<organism evidence="2">
    <name type="scientific">Loigolactobacillus rennini</name>
    <dbReference type="NCBI Taxonomy" id="238013"/>
    <lineage>
        <taxon>Bacteria</taxon>
        <taxon>Bacillati</taxon>
        <taxon>Bacillota</taxon>
        <taxon>Bacilli</taxon>
        <taxon>Lactobacillales</taxon>
        <taxon>Lactobacillaceae</taxon>
        <taxon>Loigolactobacillus</taxon>
    </lineage>
</organism>
<feature type="transmembrane region" description="Helical" evidence="1">
    <location>
        <begin position="149"/>
        <end position="173"/>
    </location>
</feature>
<dbReference type="AlphaFoldDB" id="A0A1K2I4M3"/>
<sequence length="201" mass="21821">MTTQAYLDKFAHLLKELSPDELNDVLEYYQEYILDAGLPDYTAVVQQLGTPQQLARKTLADYSIQRTQVSKASPRHNAHLIWLILLALFASPIALPLAAVVLALLVAGIAVVIAIIFMAIMLVAALFLAGGFLLIAGIAVLFQSFITGIFYIGTGLIGLGAGALGLLLSYLIVKLLLQWGAALIKHIYRKVRTPKRKGANH</sequence>